<dbReference type="Proteomes" id="UP000603141">
    <property type="component" value="Unassembled WGS sequence"/>
</dbReference>
<comment type="caution">
    <text evidence="8">The sequence shown here is derived from an EMBL/GenBank/DDBJ whole genome shotgun (WGS) entry which is preliminary data.</text>
</comment>
<evidence type="ECO:0000256" key="1">
    <source>
        <dbReference type="ARBA" id="ARBA00022679"/>
    </source>
</evidence>
<evidence type="ECO:0000256" key="2">
    <source>
        <dbReference type="ARBA" id="ARBA00022727"/>
    </source>
</evidence>
<dbReference type="HAMAP" id="MF_00235">
    <property type="entry name" value="Adenylate_kinase_Adk"/>
    <property type="match status" value="1"/>
</dbReference>
<dbReference type="InterPro" id="IPR000850">
    <property type="entry name" value="Adenylat/UMP-CMP_kin"/>
</dbReference>
<dbReference type="EC" id="2.7.4.3" evidence="5 7"/>
<feature type="binding site" evidence="5">
    <location>
        <position position="164"/>
    </location>
    <ligand>
        <name>AMP</name>
        <dbReference type="ChEBI" id="CHEBI:456215"/>
    </ligand>
</feature>
<dbReference type="RefSeq" id="WP_200270362.1">
    <property type="nucleotide sequence ID" value="NZ_JAENIJ010000014.1"/>
</dbReference>
<keyword evidence="5" id="KW-0963">Cytoplasm</keyword>
<comment type="catalytic activity">
    <reaction evidence="5 7">
        <text>AMP + ATP = 2 ADP</text>
        <dbReference type="Rhea" id="RHEA:12973"/>
        <dbReference type="ChEBI" id="CHEBI:30616"/>
        <dbReference type="ChEBI" id="CHEBI:456215"/>
        <dbReference type="ChEBI" id="CHEBI:456216"/>
        <dbReference type="EC" id="2.7.4.3"/>
    </reaction>
</comment>
<organism evidence="8 9">
    <name type="scientific">Luteolibacter pohnpeiensis</name>
    <dbReference type="NCBI Taxonomy" id="454153"/>
    <lineage>
        <taxon>Bacteria</taxon>
        <taxon>Pseudomonadati</taxon>
        <taxon>Verrucomicrobiota</taxon>
        <taxon>Verrucomicrobiia</taxon>
        <taxon>Verrucomicrobiales</taxon>
        <taxon>Verrucomicrobiaceae</taxon>
        <taxon>Luteolibacter</taxon>
    </lineage>
</organism>
<comment type="domain">
    <text evidence="5">Consists of three domains, a large central CORE domain and two small peripheral domains, NMPbind and LID, which undergo movements during catalysis. The LID domain closes over the site of phosphoryl transfer upon ATP binding. Assembling and dissambling the active center during each catalytic cycle provides an effective means to prevent ATP hydrolysis.</text>
</comment>
<dbReference type="NCBIfam" id="TIGR01351">
    <property type="entry name" value="adk"/>
    <property type="match status" value="1"/>
</dbReference>
<dbReference type="CDD" id="cd01428">
    <property type="entry name" value="ADK"/>
    <property type="match status" value="1"/>
</dbReference>
<dbReference type="InterPro" id="IPR027417">
    <property type="entry name" value="P-loop_NTPase"/>
</dbReference>
<feature type="binding site" evidence="5">
    <location>
        <position position="98"/>
    </location>
    <ligand>
        <name>AMP</name>
        <dbReference type="ChEBI" id="CHEBI:456215"/>
    </ligand>
</feature>
<comment type="subunit">
    <text evidence="5 7">Monomer.</text>
</comment>
<dbReference type="GO" id="GO:0005524">
    <property type="term" value="F:ATP binding"/>
    <property type="evidence" value="ECO:0007669"/>
    <property type="project" value="UniProtKB-UniRule"/>
</dbReference>
<dbReference type="PANTHER" id="PTHR23359">
    <property type="entry name" value="NUCLEOTIDE KINASE"/>
    <property type="match status" value="1"/>
</dbReference>
<dbReference type="InterPro" id="IPR006259">
    <property type="entry name" value="Adenyl_kin_sub"/>
</dbReference>
<comment type="pathway">
    <text evidence="5">Purine metabolism; AMP biosynthesis via salvage pathway; AMP from ADP: step 1/1.</text>
</comment>
<accession>A0A934S8L2</accession>
<dbReference type="GO" id="GO:0004017">
    <property type="term" value="F:AMP kinase activity"/>
    <property type="evidence" value="ECO:0007669"/>
    <property type="project" value="UniProtKB-UniRule"/>
</dbReference>
<keyword evidence="3 5" id="KW-0547">Nucleotide-binding</keyword>
<evidence type="ECO:0000256" key="5">
    <source>
        <dbReference type="HAMAP-Rule" id="MF_00235"/>
    </source>
</evidence>
<evidence type="ECO:0000256" key="3">
    <source>
        <dbReference type="ARBA" id="ARBA00022741"/>
    </source>
</evidence>
<gene>
    <name evidence="5" type="primary">adk</name>
    <name evidence="8" type="ORF">JIN85_10470</name>
</gene>
<dbReference type="SUPFAM" id="SSF52540">
    <property type="entry name" value="P-loop containing nucleoside triphosphate hydrolases"/>
    <property type="match status" value="1"/>
</dbReference>
<sequence length="223" mass="24428">MSTPLQGPLHIVLLGPPASGKGTQGKALAASLSLGYLSTGALLREHVENRTELGQRAAPILARGEYLPDDLMCPILGDWLQKQTGGWVLDGFPRSLAQAEYLENWLNDHQQKLSAALSLEVPYDQLLTRIQGRVECPECRWSGQIAQLIDGQKCPVCGARASRRSDDDLENFRSRHREFVTNTRPVIDFYSKRGTLHTCDASSPQEVVAAKLKALLVAPEASA</sequence>
<feature type="binding site" evidence="5">
    <location>
        <begin position="18"/>
        <end position="23"/>
    </location>
    <ligand>
        <name>ATP</name>
        <dbReference type="ChEBI" id="CHEBI:30616"/>
    </ligand>
</feature>
<feature type="region of interest" description="NMP" evidence="5">
    <location>
        <begin position="38"/>
        <end position="67"/>
    </location>
</feature>
<dbReference type="Gene3D" id="3.40.50.300">
    <property type="entry name" value="P-loop containing nucleotide triphosphate hydrolases"/>
    <property type="match status" value="1"/>
</dbReference>
<comment type="caution">
    <text evidence="5">Lacks conserved residue(s) required for the propagation of feature annotation.</text>
</comment>
<dbReference type="InterPro" id="IPR033690">
    <property type="entry name" value="Adenylat_kinase_CS"/>
</dbReference>
<dbReference type="AlphaFoldDB" id="A0A934S8L2"/>
<evidence type="ECO:0000313" key="9">
    <source>
        <dbReference type="Proteomes" id="UP000603141"/>
    </source>
</evidence>
<dbReference type="PRINTS" id="PR00094">
    <property type="entry name" value="ADENYLTKNASE"/>
</dbReference>
<feature type="binding site" evidence="5">
    <location>
        <begin position="65"/>
        <end position="67"/>
    </location>
    <ligand>
        <name>AMP</name>
        <dbReference type="ChEBI" id="CHEBI:456215"/>
    </ligand>
</feature>
<reference evidence="8" key="1">
    <citation type="submission" date="2021-01" db="EMBL/GenBank/DDBJ databases">
        <title>Modified the classification status of verrucomicrobia.</title>
        <authorList>
            <person name="Feng X."/>
        </authorList>
    </citation>
    <scope>NUCLEOTIDE SEQUENCE</scope>
    <source>
        <strain evidence="8">KCTC 22041</strain>
    </source>
</reference>
<feature type="binding site" evidence="5">
    <location>
        <position position="133"/>
    </location>
    <ligand>
        <name>ATP</name>
        <dbReference type="ChEBI" id="CHEBI:30616"/>
    </ligand>
</feature>
<feature type="binding site" evidence="5">
    <location>
        <position position="39"/>
    </location>
    <ligand>
        <name>AMP</name>
        <dbReference type="ChEBI" id="CHEBI:456215"/>
    </ligand>
</feature>
<name>A0A934S8L2_9BACT</name>
<dbReference type="Pfam" id="PF00406">
    <property type="entry name" value="ADK"/>
    <property type="match status" value="1"/>
</dbReference>
<feature type="binding site" evidence="5">
    <location>
        <position position="44"/>
    </location>
    <ligand>
        <name>AMP</name>
        <dbReference type="ChEBI" id="CHEBI:456215"/>
    </ligand>
</feature>
<keyword evidence="2 5" id="KW-0545">Nucleotide biosynthesis</keyword>
<proteinExistence type="inferred from homology"/>
<comment type="subcellular location">
    <subcellularLocation>
        <location evidence="5 7">Cytoplasm</location>
    </subcellularLocation>
</comment>
<evidence type="ECO:0000256" key="6">
    <source>
        <dbReference type="RuleBase" id="RU003330"/>
    </source>
</evidence>
<feature type="binding site" evidence="5">
    <location>
        <position position="175"/>
    </location>
    <ligand>
        <name>AMP</name>
        <dbReference type="ChEBI" id="CHEBI:456215"/>
    </ligand>
</feature>
<comment type="function">
    <text evidence="5">Catalyzes the reversible transfer of the terminal phosphate group between ATP and AMP. Plays an important role in cellular energy homeostasis and in adenine nucleotide metabolism.</text>
</comment>
<dbReference type="GO" id="GO:0044209">
    <property type="term" value="P:AMP salvage"/>
    <property type="evidence" value="ECO:0007669"/>
    <property type="project" value="UniProtKB-UniRule"/>
</dbReference>
<comment type="similarity">
    <text evidence="5 6">Belongs to the adenylate kinase family.</text>
</comment>
<evidence type="ECO:0000256" key="4">
    <source>
        <dbReference type="ARBA" id="ARBA00022777"/>
    </source>
</evidence>
<protein>
    <recommendedName>
        <fullName evidence="5 7">Adenylate kinase</fullName>
        <shortName evidence="5">AK</shortName>
        <ecNumber evidence="5 7">2.7.4.3</ecNumber>
    </recommendedName>
    <alternativeName>
        <fullName evidence="5">ATP-AMP transphosphorylase</fullName>
    </alternativeName>
    <alternativeName>
        <fullName evidence="5">ATP:AMP phosphotransferase</fullName>
    </alternativeName>
    <alternativeName>
        <fullName evidence="5">Adenylate monophosphate kinase</fullName>
    </alternativeName>
</protein>
<feature type="binding site" evidence="5">
    <location>
        <position position="203"/>
    </location>
    <ligand>
        <name>ATP</name>
        <dbReference type="ChEBI" id="CHEBI:30616"/>
    </ligand>
</feature>
<keyword evidence="9" id="KW-1185">Reference proteome</keyword>
<evidence type="ECO:0000313" key="8">
    <source>
        <dbReference type="EMBL" id="MBK1882841.1"/>
    </source>
</evidence>
<keyword evidence="5 7" id="KW-0067">ATP-binding</keyword>
<dbReference type="PROSITE" id="PS00113">
    <property type="entry name" value="ADENYLATE_KINASE"/>
    <property type="match status" value="1"/>
</dbReference>
<dbReference type="GO" id="GO:0005737">
    <property type="term" value="C:cytoplasm"/>
    <property type="evidence" value="ECO:0007669"/>
    <property type="project" value="UniProtKB-SubCell"/>
</dbReference>
<dbReference type="EMBL" id="JAENIJ010000014">
    <property type="protein sequence ID" value="MBK1882841.1"/>
    <property type="molecule type" value="Genomic_DNA"/>
</dbReference>
<keyword evidence="1 5" id="KW-0808">Transferase</keyword>
<evidence type="ECO:0000256" key="7">
    <source>
        <dbReference type="RuleBase" id="RU003331"/>
    </source>
</evidence>
<keyword evidence="4 5" id="KW-0418">Kinase</keyword>
<feature type="binding site" evidence="5">
    <location>
        <begin position="91"/>
        <end position="94"/>
    </location>
    <ligand>
        <name>AMP</name>
        <dbReference type="ChEBI" id="CHEBI:456215"/>
    </ligand>
</feature>